<evidence type="ECO:0000256" key="1">
    <source>
        <dbReference type="ARBA" id="ARBA00022679"/>
    </source>
</evidence>
<keyword evidence="5" id="KW-1185">Reference proteome</keyword>
<dbReference type="InterPro" id="IPR001296">
    <property type="entry name" value="Glyco_trans_1"/>
</dbReference>
<dbReference type="GO" id="GO:0016757">
    <property type="term" value="F:glycosyltransferase activity"/>
    <property type="evidence" value="ECO:0007669"/>
    <property type="project" value="InterPro"/>
</dbReference>
<dbReference type="SUPFAM" id="SSF53756">
    <property type="entry name" value="UDP-Glycosyltransferase/glycogen phosphorylase"/>
    <property type="match status" value="1"/>
</dbReference>
<dbReference type="EMBL" id="CP038018">
    <property type="protein sequence ID" value="QED91643.1"/>
    <property type="molecule type" value="Genomic_DNA"/>
</dbReference>
<dbReference type="KEGG" id="eex:EZJ17_02555"/>
<dbReference type="PANTHER" id="PTHR46401:SF2">
    <property type="entry name" value="GLYCOSYLTRANSFERASE WBBK-RELATED"/>
    <property type="match status" value="1"/>
</dbReference>
<dbReference type="AlphaFoldDB" id="A0AAE6M3U8"/>
<name>A0AAE6M3U8_9NEIS</name>
<evidence type="ECO:0000259" key="2">
    <source>
        <dbReference type="Pfam" id="PF00534"/>
    </source>
</evidence>
<accession>A0AAE6M3U8</accession>
<dbReference type="Pfam" id="PF00534">
    <property type="entry name" value="Glycos_transf_1"/>
    <property type="match status" value="1"/>
</dbReference>
<protein>
    <submittedName>
        <fullName evidence="4">Glycosyltransferase</fullName>
    </submittedName>
</protein>
<proteinExistence type="predicted"/>
<evidence type="ECO:0000313" key="5">
    <source>
        <dbReference type="Proteomes" id="UP000326695"/>
    </source>
</evidence>
<keyword evidence="1" id="KW-0808">Transferase</keyword>
<dbReference type="InterPro" id="IPR028098">
    <property type="entry name" value="Glyco_trans_4-like_N"/>
</dbReference>
<dbReference type="RefSeq" id="WP_067441692.1">
    <property type="nucleotide sequence ID" value="NZ_CP038018.1"/>
</dbReference>
<dbReference type="PANTHER" id="PTHR46401">
    <property type="entry name" value="GLYCOSYLTRANSFERASE WBBK-RELATED"/>
    <property type="match status" value="1"/>
</dbReference>
<gene>
    <name evidence="4" type="ORF">EZJ17_02555</name>
</gene>
<feature type="domain" description="Glycosyl transferase family 1" evidence="2">
    <location>
        <begin position="179"/>
        <end position="318"/>
    </location>
</feature>
<evidence type="ECO:0000259" key="3">
    <source>
        <dbReference type="Pfam" id="PF13439"/>
    </source>
</evidence>
<dbReference type="CDD" id="cd03801">
    <property type="entry name" value="GT4_PimA-like"/>
    <property type="match status" value="1"/>
</dbReference>
<organism evidence="4 5">
    <name type="scientific">Eikenella exigua</name>
    <dbReference type="NCBI Taxonomy" id="2528037"/>
    <lineage>
        <taxon>Bacteria</taxon>
        <taxon>Pseudomonadati</taxon>
        <taxon>Pseudomonadota</taxon>
        <taxon>Betaproteobacteria</taxon>
        <taxon>Neisseriales</taxon>
        <taxon>Neisseriaceae</taxon>
        <taxon>Eikenella</taxon>
    </lineage>
</organism>
<evidence type="ECO:0000313" key="4">
    <source>
        <dbReference type="EMBL" id="QED91643.1"/>
    </source>
</evidence>
<dbReference type="Proteomes" id="UP000326695">
    <property type="component" value="Chromosome"/>
</dbReference>
<feature type="domain" description="Glycosyltransferase subfamily 4-like N-terminal" evidence="3">
    <location>
        <begin position="16"/>
        <end position="169"/>
    </location>
</feature>
<reference evidence="5" key="1">
    <citation type="journal article" date="2019" name="J. Anim. Genet.">
        <title>Description and whole genome sequencing of Eikenella exigua sp. nov., isolated from brain abscess and blood.</title>
        <authorList>
            <person name="Stormo K.A."/>
            <person name="Nygaard R.M."/>
            <person name="Bruvold T.S."/>
            <person name="Dimmen G."/>
            <person name="Lindemann P.C."/>
            <person name="Jordal S."/>
            <person name="Kommedal O."/>
        </authorList>
    </citation>
    <scope>NUCLEOTIDE SEQUENCE [LARGE SCALE GENOMIC DNA]</scope>
    <source>
        <strain evidence="5">PXX</strain>
    </source>
</reference>
<dbReference type="Gene3D" id="3.40.50.2000">
    <property type="entry name" value="Glycogen Phosphorylase B"/>
    <property type="match status" value="2"/>
</dbReference>
<sequence length="353" mass="39962">MHKPIALSTHKFATGGGIESYTIDLAKQLSNDGKKVTVYASKFDHSLPEYSKIQPVLINQKHTLKKLRPFFFTRQLNKIHHTDEYLIACNPSDYADIYICGGTHLGYLKAMEQSPNLIDKLAVYRNRTNYTTAKSIMAHSEMMRQELINLYNIPAQKIQTIHPPADTSRFIRHSEGIASIRQQYGWKDEDVIFLFPSTGHKRKGLDLLADYFKTTTLPIRLAVAGSPLPYPIANVQELGFCKNMPDLYRAADYTIMASLYEPFGLVGVESVLCGTRVVLSENIACCEVMNNEAGFFFSREDKHSLDQAIRQAVALKQQGRHKIDNPLAALTYNPTLEYHITKLYAMLEALEHS</sequence>
<dbReference type="Pfam" id="PF13439">
    <property type="entry name" value="Glyco_transf_4"/>
    <property type="match status" value="1"/>
</dbReference>